<feature type="region of interest" description="Disordered" evidence="1">
    <location>
        <begin position="1"/>
        <end position="20"/>
    </location>
</feature>
<feature type="region of interest" description="Disordered" evidence="1">
    <location>
        <begin position="469"/>
        <end position="549"/>
    </location>
</feature>
<gene>
    <name evidence="2" type="ORF">KP79_PYT01324</name>
</gene>
<dbReference type="AlphaFoldDB" id="A0A210QF54"/>
<sequence length="657" mass="73454">MGRKHKRLKSSNPELEAEKQREEIRNHILKVFRARISNPCDGGALLVGKDTKVSPSHSEHLSITSHTQNDSSSSSSMSDSDDSLRKASQGHTRTRRKRRCKRRTKRSKVTSKTQGEKSAVTRHLRAAHDVRDALHLNESVNKEQDKISLITVNRLTNKVGLFNKGRKSETISRDIQVSDSVKKKTEDDLKNILHYSDENGPPIALDIEPSSSGKKDNINPRRDEAVLSGASSKQTQLRHISEQTYIRSSVLSSGDQSRNSAKARMSITPVSEPNNKQVNSAGSCKSTSSGGLEENLPESPPYEEIAAQLMCTVKPSLVFPGRSILEETREKLQKLMRQSAPRSATPTPNLLTLGSICTGSVKRSLLERFLPEENQGSSKGYPNNAGKSEVTCMESEPNLCNIPKQQTNNTSSDIVTDAHVLLRCNDLAITQSKYQYSPNTEKSQNFNPDARQILRHNDSERAKKFITIPQPRQGEQGSDSIHMSRPPSAFRTKERDALQHQPCIHHDVSSMDTREYVPRESSHHDSQSSRHSLTSSQASSCGHPDRRTYSQVVSTNKAVVAELRHYPEHLLHTTYYRDSLDVLMPQERQHQPPMDFLDMLDDTQTVAPSPVPVNMLKSATPDSDGSPLWLPVPPPFPKKPTFDTPSPPDKLYPRLLY</sequence>
<accession>A0A210QF54</accession>
<name>A0A210QF54_MIZYE</name>
<feature type="region of interest" description="Disordered" evidence="1">
    <location>
        <begin position="194"/>
        <end position="220"/>
    </location>
</feature>
<reference evidence="2 3" key="1">
    <citation type="journal article" date="2017" name="Nat. Ecol. Evol.">
        <title>Scallop genome provides insights into evolution of bilaterian karyotype and development.</title>
        <authorList>
            <person name="Wang S."/>
            <person name="Zhang J."/>
            <person name="Jiao W."/>
            <person name="Li J."/>
            <person name="Xun X."/>
            <person name="Sun Y."/>
            <person name="Guo X."/>
            <person name="Huan P."/>
            <person name="Dong B."/>
            <person name="Zhang L."/>
            <person name="Hu X."/>
            <person name="Sun X."/>
            <person name="Wang J."/>
            <person name="Zhao C."/>
            <person name="Wang Y."/>
            <person name="Wang D."/>
            <person name="Huang X."/>
            <person name="Wang R."/>
            <person name="Lv J."/>
            <person name="Li Y."/>
            <person name="Zhang Z."/>
            <person name="Liu B."/>
            <person name="Lu W."/>
            <person name="Hui Y."/>
            <person name="Liang J."/>
            <person name="Zhou Z."/>
            <person name="Hou R."/>
            <person name="Li X."/>
            <person name="Liu Y."/>
            <person name="Li H."/>
            <person name="Ning X."/>
            <person name="Lin Y."/>
            <person name="Zhao L."/>
            <person name="Xing Q."/>
            <person name="Dou J."/>
            <person name="Li Y."/>
            <person name="Mao J."/>
            <person name="Guo H."/>
            <person name="Dou H."/>
            <person name="Li T."/>
            <person name="Mu C."/>
            <person name="Jiang W."/>
            <person name="Fu Q."/>
            <person name="Fu X."/>
            <person name="Miao Y."/>
            <person name="Liu J."/>
            <person name="Yu Q."/>
            <person name="Li R."/>
            <person name="Liao H."/>
            <person name="Li X."/>
            <person name="Kong Y."/>
            <person name="Jiang Z."/>
            <person name="Chourrout D."/>
            <person name="Li R."/>
            <person name="Bao Z."/>
        </authorList>
    </citation>
    <scope>NUCLEOTIDE SEQUENCE [LARGE SCALE GENOMIC DNA]</scope>
    <source>
        <strain evidence="2 3">PY_sf001</strain>
    </source>
</reference>
<feature type="region of interest" description="Disordered" evidence="1">
    <location>
        <begin position="51"/>
        <end position="122"/>
    </location>
</feature>
<evidence type="ECO:0000256" key="1">
    <source>
        <dbReference type="SAM" id="MobiDB-lite"/>
    </source>
</evidence>
<feature type="compositionally biased region" description="Polar residues" evidence="1">
    <location>
        <begin position="248"/>
        <end position="260"/>
    </location>
</feature>
<feature type="compositionally biased region" description="Polar residues" evidence="1">
    <location>
        <begin position="268"/>
        <end position="290"/>
    </location>
</feature>
<evidence type="ECO:0000313" key="2">
    <source>
        <dbReference type="EMBL" id="OWF47365.1"/>
    </source>
</evidence>
<feature type="compositionally biased region" description="Basic and acidic residues" evidence="1">
    <location>
        <begin position="51"/>
        <end position="60"/>
    </location>
</feature>
<proteinExistence type="predicted"/>
<dbReference type="Proteomes" id="UP000242188">
    <property type="component" value="Unassembled WGS sequence"/>
</dbReference>
<dbReference type="EMBL" id="NEDP02003922">
    <property type="protein sequence ID" value="OWF47365.1"/>
    <property type="molecule type" value="Genomic_DNA"/>
</dbReference>
<organism evidence="2 3">
    <name type="scientific">Mizuhopecten yessoensis</name>
    <name type="common">Japanese scallop</name>
    <name type="synonym">Patinopecten yessoensis</name>
    <dbReference type="NCBI Taxonomy" id="6573"/>
    <lineage>
        <taxon>Eukaryota</taxon>
        <taxon>Metazoa</taxon>
        <taxon>Spiralia</taxon>
        <taxon>Lophotrochozoa</taxon>
        <taxon>Mollusca</taxon>
        <taxon>Bivalvia</taxon>
        <taxon>Autobranchia</taxon>
        <taxon>Pteriomorphia</taxon>
        <taxon>Pectinida</taxon>
        <taxon>Pectinoidea</taxon>
        <taxon>Pectinidae</taxon>
        <taxon>Mizuhopecten</taxon>
    </lineage>
</organism>
<feature type="region of interest" description="Disordered" evidence="1">
    <location>
        <begin position="248"/>
        <end position="298"/>
    </location>
</feature>
<feature type="compositionally biased region" description="Basic residues" evidence="1">
    <location>
        <begin position="92"/>
        <end position="109"/>
    </location>
</feature>
<feature type="region of interest" description="Disordered" evidence="1">
    <location>
        <begin position="617"/>
        <end position="657"/>
    </location>
</feature>
<dbReference type="OrthoDB" id="6135948at2759"/>
<comment type="caution">
    <text evidence="2">The sequence shown here is derived from an EMBL/GenBank/DDBJ whole genome shotgun (WGS) entry which is preliminary data.</text>
</comment>
<keyword evidence="3" id="KW-1185">Reference proteome</keyword>
<protein>
    <submittedName>
        <fullName evidence="2">Uncharacterized protein</fullName>
    </submittedName>
</protein>
<evidence type="ECO:0000313" key="3">
    <source>
        <dbReference type="Proteomes" id="UP000242188"/>
    </source>
</evidence>
<feature type="compositionally biased region" description="Basic and acidic residues" evidence="1">
    <location>
        <begin position="491"/>
        <end position="528"/>
    </location>
</feature>
<feature type="compositionally biased region" description="Low complexity" evidence="1">
    <location>
        <begin position="529"/>
        <end position="540"/>
    </location>
</feature>